<dbReference type="GO" id="GO:0000176">
    <property type="term" value="C:nuclear exosome (RNase complex)"/>
    <property type="evidence" value="ECO:0007669"/>
    <property type="project" value="TreeGrafter"/>
</dbReference>
<dbReference type="STRING" id="535722.E4UVV8"/>
<proteinExistence type="inferred from homology"/>
<dbReference type="InterPro" id="IPR001247">
    <property type="entry name" value="ExoRNase_PH_dom1"/>
</dbReference>
<dbReference type="InterPro" id="IPR050080">
    <property type="entry name" value="RNase_PH"/>
</dbReference>
<dbReference type="OrthoDB" id="2504340at2759"/>
<evidence type="ECO:0000313" key="11">
    <source>
        <dbReference type="Proteomes" id="UP000002669"/>
    </source>
</evidence>
<evidence type="ECO:0000256" key="6">
    <source>
        <dbReference type="ARBA" id="ARBA00022835"/>
    </source>
</evidence>
<name>E4UVV8_ARTGP</name>
<dbReference type="GO" id="GO:0034475">
    <property type="term" value="P:U4 snRNA 3'-end processing"/>
    <property type="evidence" value="ECO:0007669"/>
    <property type="project" value="TreeGrafter"/>
</dbReference>
<dbReference type="GO" id="GO:0005730">
    <property type="term" value="C:nucleolus"/>
    <property type="evidence" value="ECO:0007669"/>
    <property type="project" value="TreeGrafter"/>
</dbReference>
<dbReference type="PANTHER" id="PTHR11953">
    <property type="entry name" value="EXOSOME COMPLEX COMPONENT"/>
    <property type="match status" value="1"/>
</dbReference>
<keyword evidence="6" id="KW-0271">Exosome</keyword>
<keyword evidence="11" id="KW-1185">Reference proteome</keyword>
<dbReference type="AlphaFoldDB" id="E4UVV8"/>
<dbReference type="PANTHER" id="PTHR11953:SF2">
    <property type="entry name" value="EXOSOME COMPLEX COMPONENT MTR3"/>
    <property type="match status" value="1"/>
</dbReference>
<dbReference type="GeneID" id="10028122"/>
<dbReference type="GO" id="GO:0071028">
    <property type="term" value="P:nuclear mRNA surveillance"/>
    <property type="evidence" value="ECO:0007669"/>
    <property type="project" value="TreeGrafter"/>
</dbReference>
<comment type="subcellular location">
    <subcellularLocation>
        <location evidence="2">Cytoplasm</location>
    </subcellularLocation>
    <subcellularLocation>
        <location evidence="1">Nucleus</location>
    </subcellularLocation>
</comment>
<dbReference type="EMBL" id="DS989825">
    <property type="protein sequence ID" value="EFR02435.1"/>
    <property type="molecule type" value="Genomic_DNA"/>
</dbReference>
<feature type="domain" description="Exoribonuclease phosphorolytic" evidence="9">
    <location>
        <begin position="78"/>
        <end position="242"/>
    </location>
</feature>
<evidence type="ECO:0000256" key="7">
    <source>
        <dbReference type="ARBA" id="ARBA00022884"/>
    </source>
</evidence>
<dbReference type="OMA" id="WSAVEMT"/>
<evidence type="ECO:0000256" key="1">
    <source>
        <dbReference type="ARBA" id="ARBA00004123"/>
    </source>
</evidence>
<dbReference type="HOGENOM" id="CLU_063514_1_2_1"/>
<dbReference type="InParanoid" id="E4UVV8"/>
<dbReference type="GO" id="GO:0000177">
    <property type="term" value="C:cytoplasmic exosome (RNase complex)"/>
    <property type="evidence" value="ECO:0007669"/>
    <property type="project" value="TreeGrafter"/>
</dbReference>
<reference evidence="11" key="1">
    <citation type="journal article" date="2012" name="MBio">
        <title>Comparative genome analysis of Trichophyton rubrum and related dermatophytes reveals candidate genes involved in infection.</title>
        <authorList>
            <person name="Martinez D.A."/>
            <person name="Oliver B.G."/>
            <person name="Graeser Y."/>
            <person name="Goldberg J.M."/>
            <person name="Li W."/>
            <person name="Martinez-Rossi N.M."/>
            <person name="Monod M."/>
            <person name="Shelest E."/>
            <person name="Barton R.C."/>
            <person name="Birch E."/>
            <person name="Brakhage A.A."/>
            <person name="Chen Z."/>
            <person name="Gurr S.J."/>
            <person name="Heiman D."/>
            <person name="Heitman J."/>
            <person name="Kosti I."/>
            <person name="Rossi A."/>
            <person name="Saif S."/>
            <person name="Samalova M."/>
            <person name="Saunders C.W."/>
            <person name="Shea T."/>
            <person name="Summerbell R.C."/>
            <person name="Xu J."/>
            <person name="Young S."/>
            <person name="Zeng Q."/>
            <person name="Birren B.W."/>
            <person name="Cuomo C.A."/>
            <person name="White T.C."/>
        </authorList>
    </citation>
    <scope>NUCLEOTIDE SEQUENCE [LARGE SCALE GENOMIC DNA]</scope>
    <source>
        <strain evidence="11">ATCC MYA-4604 / CBS 118893</strain>
    </source>
</reference>
<dbReference type="FunCoup" id="E4UVV8">
    <property type="interactions" value="151"/>
</dbReference>
<evidence type="ECO:0000256" key="2">
    <source>
        <dbReference type="ARBA" id="ARBA00004496"/>
    </source>
</evidence>
<evidence type="ECO:0000256" key="8">
    <source>
        <dbReference type="ARBA" id="ARBA00023242"/>
    </source>
</evidence>
<protein>
    <submittedName>
        <fullName evidence="10">3' exoribonuclease</fullName>
    </submittedName>
</protein>
<comment type="similarity">
    <text evidence="3">Belongs to the RNase PH family.</text>
</comment>
<evidence type="ECO:0000256" key="4">
    <source>
        <dbReference type="ARBA" id="ARBA00022490"/>
    </source>
</evidence>
<dbReference type="GO" id="GO:0003723">
    <property type="term" value="F:RNA binding"/>
    <property type="evidence" value="ECO:0007669"/>
    <property type="project" value="UniProtKB-KW"/>
</dbReference>
<sequence>MSTFGKHRRLQDEDEDLLYKTQQTTIRRRLPWSAVEMTDRRRINGPTGATRAPVFVSCADVKDKSAFERPARTRDAKELRKIYLKTGVIPSASGSAYFELHPSNSNTSGSLIPPSSSLKLICSVNGPKPLSRSTPFSPNLLLSAHVKFAPFAARRRRAHVRDMNERDLGVHLENALRGAIIGDRWPKSGLDITIMILEGEDDRWWGDMSTAETLTGSDGWGMMNILAHCVTVASAAIADARIDCLDLVAGGVAAVVEPSSSAEGATTSTKMVVLDPDPSEHSNISSACVVGYMPSLDEITELWLKGDMAGASADGTYASPNHDALMDGAIAAARASHSVLIEAVKESAEQAVSKTANNKQHDSSSEMEI</sequence>
<dbReference type="InterPro" id="IPR027408">
    <property type="entry name" value="PNPase/RNase_PH_dom_sf"/>
</dbReference>
<dbReference type="Gene3D" id="3.30.230.70">
    <property type="entry name" value="GHMP Kinase, N-terminal domain"/>
    <property type="match status" value="1"/>
</dbReference>
<dbReference type="eggNOG" id="KOG1068">
    <property type="taxonomic scope" value="Eukaryota"/>
</dbReference>
<dbReference type="InterPro" id="IPR036345">
    <property type="entry name" value="ExoRNase_PH_dom2_sf"/>
</dbReference>
<evidence type="ECO:0000313" key="10">
    <source>
        <dbReference type="EMBL" id="EFR02435.1"/>
    </source>
</evidence>
<keyword evidence="5" id="KW-0698">rRNA processing</keyword>
<dbReference type="SUPFAM" id="SSF54211">
    <property type="entry name" value="Ribosomal protein S5 domain 2-like"/>
    <property type="match status" value="1"/>
</dbReference>
<dbReference type="GO" id="GO:0071051">
    <property type="term" value="P:poly(A)-dependent snoRNA 3'-end processing"/>
    <property type="evidence" value="ECO:0007669"/>
    <property type="project" value="TreeGrafter"/>
</dbReference>
<dbReference type="Proteomes" id="UP000002669">
    <property type="component" value="Unassembled WGS sequence"/>
</dbReference>
<keyword evidence="7" id="KW-0694">RNA-binding</keyword>
<dbReference type="RefSeq" id="XP_003172846.1">
    <property type="nucleotide sequence ID" value="XM_003172798.1"/>
</dbReference>
<accession>E4UVV8</accession>
<dbReference type="InterPro" id="IPR020568">
    <property type="entry name" value="Ribosomal_Su5_D2-typ_SF"/>
</dbReference>
<dbReference type="VEuPathDB" id="FungiDB:MGYG_05430"/>
<evidence type="ECO:0000256" key="5">
    <source>
        <dbReference type="ARBA" id="ARBA00022552"/>
    </source>
</evidence>
<keyword evidence="8" id="KW-0539">Nucleus</keyword>
<dbReference type="Pfam" id="PF01138">
    <property type="entry name" value="RNase_PH"/>
    <property type="match status" value="1"/>
</dbReference>
<keyword evidence="4" id="KW-0963">Cytoplasm</keyword>
<evidence type="ECO:0000259" key="9">
    <source>
        <dbReference type="Pfam" id="PF01138"/>
    </source>
</evidence>
<evidence type="ECO:0000256" key="3">
    <source>
        <dbReference type="ARBA" id="ARBA00006678"/>
    </source>
</evidence>
<dbReference type="GO" id="GO:0016075">
    <property type="term" value="P:rRNA catabolic process"/>
    <property type="evidence" value="ECO:0007669"/>
    <property type="project" value="TreeGrafter"/>
</dbReference>
<dbReference type="GO" id="GO:0006364">
    <property type="term" value="P:rRNA processing"/>
    <property type="evidence" value="ECO:0007669"/>
    <property type="project" value="UniProtKB-KW"/>
</dbReference>
<organism evidence="11">
    <name type="scientific">Arthroderma gypseum (strain ATCC MYA-4604 / CBS 118893)</name>
    <name type="common">Microsporum gypseum</name>
    <dbReference type="NCBI Taxonomy" id="535722"/>
    <lineage>
        <taxon>Eukaryota</taxon>
        <taxon>Fungi</taxon>
        <taxon>Dikarya</taxon>
        <taxon>Ascomycota</taxon>
        <taxon>Pezizomycotina</taxon>
        <taxon>Eurotiomycetes</taxon>
        <taxon>Eurotiomycetidae</taxon>
        <taxon>Onygenales</taxon>
        <taxon>Arthrodermataceae</taxon>
        <taxon>Nannizzia</taxon>
    </lineage>
</organism>
<dbReference type="SUPFAM" id="SSF55666">
    <property type="entry name" value="Ribonuclease PH domain 2-like"/>
    <property type="match status" value="1"/>
</dbReference>
<gene>
    <name evidence="10" type="ORF">MGYG_05430</name>
</gene>